<dbReference type="Proteomes" id="UP001151760">
    <property type="component" value="Unassembled WGS sequence"/>
</dbReference>
<evidence type="ECO:0000256" key="7">
    <source>
        <dbReference type="ARBA" id="ARBA00022777"/>
    </source>
</evidence>
<organism evidence="15 16">
    <name type="scientific">Tanacetum coccineum</name>
    <dbReference type="NCBI Taxonomy" id="301880"/>
    <lineage>
        <taxon>Eukaryota</taxon>
        <taxon>Viridiplantae</taxon>
        <taxon>Streptophyta</taxon>
        <taxon>Embryophyta</taxon>
        <taxon>Tracheophyta</taxon>
        <taxon>Spermatophyta</taxon>
        <taxon>Magnoliopsida</taxon>
        <taxon>eudicotyledons</taxon>
        <taxon>Gunneridae</taxon>
        <taxon>Pentapetalae</taxon>
        <taxon>asterids</taxon>
        <taxon>campanulids</taxon>
        <taxon>Asterales</taxon>
        <taxon>Asteraceae</taxon>
        <taxon>Asteroideae</taxon>
        <taxon>Anthemideae</taxon>
        <taxon>Anthemidinae</taxon>
        <taxon>Tanacetum</taxon>
    </lineage>
</organism>
<dbReference type="InterPro" id="IPR004041">
    <property type="entry name" value="NAF_dom"/>
</dbReference>
<feature type="domain" description="Protein kinase" evidence="13">
    <location>
        <begin position="13"/>
        <end position="268"/>
    </location>
</feature>
<keyword evidence="16" id="KW-1185">Reference proteome</keyword>
<dbReference type="InterPro" id="IPR011009">
    <property type="entry name" value="Kinase-like_dom_sf"/>
</dbReference>
<evidence type="ECO:0000313" key="15">
    <source>
        <dbReference type="EMBL" id="GJT41296.1"/>
    </source>
</evidence>
<keyword evidence="4 12" id="KW-0723">Serine/threonine-protein kinase</keyword>
<name>A0ABQ5DSN5_9ASTR</name>
<dbReference type="CDD" id="cd14663">
    <property type="entry name" value="STKc_SnRK3"/>
    <property type="match status" value="1"/>
</dbReference>
<evidence type="ECO:0000256" key="9">
    <source>
        <dbReference type="ARBA" id="ARBA00047899"/>
    </source>
</evidence>
<dbReference type="PROSITE" id="PS50011">
    <property type="entry name" value="PROTEIN_KINASE_DOM"/>
    <property type="match status" value="1"/>
</dbReference>
<evidence type="ECO:0000313" key="16">
    <source>
        <dbReference type="Proteomes" id="UP001151760"/>
    </source>
</evidence>
<dbReference type="CDD" id="cd12195">
    <property type="entry name" value="CIPK_C"/>
    <property type="match status" value="1"/>
</dbReference>
<dbReference type="Pfam" id="PF00069">
    <property type="entry name" value="Pkinase"/>
    <property type="match status" value="1"/>
</dbReference>
<evidence type="ECO:0000259" key="14">
    <source>
        <dbReference type="PROSITE" id="PS50816"/>
    </source>
</evidence>
<dbReference type="GO" id="GO:0016301">
    <property type="term" value="F:kinase activity"/>
    <property type="evidence" value="ECO:0007669"/>
    <property type="project" value="UniProtKB-KW"/>
</dbReference>
<evidence type="ECO:0000256" key="2">
    <source>
        <dbReference type="ARBA" id="ARBA00006234"/>
    </source>
</evidence>
<dbReference type="InterPro" id="IPR017441">
    <property type="entry name" value="Protein_kinase_ATP_BS"/>
</dbReference>
<evidence type="ECO:0000256" key="12">
    <source>
        <dbReference type="RuleBase" id="RU000304"/>
    </source>
</evidence>
<evidence type="ECO:0000256" key="1">
    <source>
        <dbReference type="ARBA" id="ARBA00001936"/>
    </source>
</evidence>
<comment type="similarity">
    <text evidence="2">Belongs to the protein kinase superfamily. CAMK Ser/Thr protein kinase family. SNF1 subfamily.</text>
</comment>
<evidence type="ECO:0000256" key="5">
    <source>
        <dbReference type="ARBA" id="ARBA00022679"/>
    </source>
</evidence>
<dbReference type="PANTHER" id="PTHR43895:SF104">
    <property type="entry name" value="CBL-INTERACTING SERINE_THREONINE-PROTEIN KINASE 3"/>
    <property type="match status" value="1"/>
</dbReference>
<comment type="catalytic activity">
    <reaction evidence="10">
        <text>L-seryl-[protein] + ATP = O-phospho-L-seryl-[protein] + ADP + H(+)</text>
        <dbReference type="Rhea" id="RHEA:17989"/>
        <dbReference type="Rhea" id="RHEA-COMP:9863"/>
        <dbReference type="Rhea" id="RHEA-COMP:11604"/>
        <dbReference type="ChEBI" id="CHEBI:15378"/>
        <dbReference type="ChEBI" id="CHEBI:29999"/>
        <dbReference type="ChEBI" id="CHEBI:30616"/>
        <dbReference type="ChEBI" id="CHEBI:83421"/>
        <dbReference type="ChEBI" id="CHEBI:456216"/>
        <dbReference type="EC" id="2.7.11.1"/>
    </reaction>
</comment>
<dbReference type="SMART" id="SM00220">
    <property type="entry name" value="S_TKc"/>
    <property type="match status" value="1"/>
</dbReference>
<keyword evidence="5" id="KW-0808">Transferase</keyword>
<dbReference type="PROSITE" id="PS00108">
    <property type="entry name" value="PROTEIN_KINASE_ST"/>
    <property type="match status" value="1"/>
</dbReference>
<evidence type="ECO:0000256" key="10">
    <source>
        <dbReference type="ARBA" id="ARBA00048679"/>
    </source>
</evidence>
<dbReference type="Gene3D" id="3.30.200.20">
    <property type="entry name" value="Phosphorylase Kinase, domain 1"/>
    <property type="match status" value="1"/>
</dbReference>
<dbReference type="EMBL" id="BQNB010015550">
    <property type="protein sequence ID" value="GJT41296.1"/>
    <property type="molecule type" value="Genomic_DNA"/>
</dbReference>
<dbReference type="EC" id="2.7.11.1" evidence="3"/>
<dbReference type="InterPro" id="IPR018451">
    <property type="entry name" value="NAF/FISL_domain"/>
</dbReference>
<reference evidence="15" key="2">
    <citation type="submission" date="2022-01" db="EMBL/GenBank/DDBJ databases">
        <authorList>
            <person name="Yamashiro T."/>
            <person name="Shiraishi A."/>
            <person name="Satake H."/>
            <person name="Nakayama K."/>
        </authorList>
    </citation>
    <scope>NUCLEOTIDE SEQUENCE</scope>
</reference>
<comment type="caution">
    <text evidence="15">The sequence shown here is derived from an EMBL/GenBank/DDBJ whole genome shotgun (WGS) entry which is preliminary data.</text>
</comment>
<comment type="catalytic activity">
    <reaction evidence="9">
        <text>L-threonyl-[protein] + ATP = O-phospho-L-threonyl-[protein] + ADP + H(+)</text>
        <dbReference type="Rhea" id="RHEA:46608"/>
        <dbReference type="Rhea" id="RHEA-COMP:11060"/>
        <dbReference type="Rhea" id="RHEA-COMP:11605"/>
        <dbReference type="ChEBI" id="CHEBI:15378"/>
        <dbReference type="ChEBI" id="CHEBI:30013"/>
        <dbReference type="ChEBI" id="CHEBI:30616"/>
        <dbReference type="ChEBI" id="CHEBI:61977"/>
        <dbReference type="ChEBI" id="CHEBI:456216"/>
        <dbReference type="EC" id="2.7.11.1"/>
    </reaction>
</comment>
<evidence type="ECO:0000256" key="3">
    <source>
        <dbReference type="ARBA" id="ARBA00012513"/>
    </source>
</evidence>
<dbReference type="SUPFAM" id="SSF56112">
    <property type="entry name" value="Protein kinase-like (PK-like)"/>
    <property type="match status" value="1"/>
</dbReference>
<feature type="binding site" evidence="11">
    <location>
        <position position="42"/>
    </location>
    <ligand>
        <name>ATP</name>
        <dbReference type="ChEBI" id="CHEBI:30616"/>
    </ligand>
</feature>
<sequence>MNPPKIKRRVGKYEVGRTIGEGTFAKVKFARNSETGEPVALKILDKEKVVKHKMAEQIKMEIATMKLIKHPNVVRLYEVMGSKTKIFIVLEFVTGGELFDKIVNDGRMQEDEARKYFQQLINAVDYCHSRGVYHRDLKPENLLLDASGNLKVSDFGLSAISRQVRGDGLLHTTCGTPNYVAPEVLEDRGYNGATADLWSCGVILFVLLAGYLPFDDSNLMNLYKKISAAEFTCPPWVSFNAMKLITRILDPNPMTRITISELLNDEWFKKGFKQPEFIEKEETNFDDVEAAFQDSEEHHVTEKKEEHPTAMNAFELISMSKGLNLGNLFEIEQGFKRETRFTSRCPANEIVSKIEEAAKPLGFDVHKKNYKLRLENIKAGRKGNLNIATEVFQVAPSLHMVEVRKAKGDTLEFHKIQNSTEEAWTLNISEAEADITGNCIFQMIFPSKPQYNINAKVHWALEVLRQICFEILLQLGGQW</sequence>
<dbReference type="PROSITE" id="PS00107">
    <property type="entry name" value="PROTEIN_KINASE_ATP"/>
    <property type="match status" value="1"/>
</dbReference>
<evidence type="ECO:0000256" key="6">
    <source>
        <dbReference type="ARBA" id="ARBA00022741"/>
    </source>
</evidence>
<dbReference type="PROSITE" id="PS50816">
    <property type="entry name" value="NAF"/>
    <property type="match status" value="1"/>
</dbReference>
<protein>
    <recommendedName>
        <fullName evidence="3">non-specific serine/threonine protein kinase</fullName>
        <ecNumber evidence="3">2.7.11.1</ecNumber>
    </recommendedName>
</protein>
<evidence type="ECO:0000256" key="11">
    <source>
        <dbReference type="PROSITE-ProRule" id="PRU10141"/>
    </source>
</evidence>
<gene>
    <name evidence="15" type="ORF">Tco_0941161</name>
</gene>
<evidence type="ECO:0000259" key="13">
    <source>
        <dbReference type="PROSITE" id="PS50011"/>
    </source>
</evidence>
<reference evidence="15" key="1">
    <citation type="journal article" date="2022" name="Int. J. Mol. Sci.">
        <title>Draft Genome of Tanacetum Coccineum: Genomic Comparison of Closely Related Tanacetum-Family Plants.</title>
        <authorList>
            <person name="Yamashiro T."/>
            <person name="Shiraishi A."/>
            <person name="Nakayama K."/>
            <person name="Satake H."/>
        </authorList>
    </citation>
    <scope>NUCLEOTIDE SEQUENCE</scope>
</reference>
<dbReference type="Pfam" id="PF03822">
    <property type="entry name" value="NAF"/>
    <property type="match status" value="1"/>
</dbReference>
<proteinExistence type="inferred from homology"/>
<keyword evidence="6 11" id="KW-0547">Nucleotide-binding</keyword>
<evidence type="ECO:0000256" key="4">
    <source>
        <dbReference type="ARBA" id="ARBA00022527"/>
    </source>
</evidence>
<comment type="cofactor">
    <cofactor evidence="1">
        <name>Mn(2+)</name>
        <dbReference type="ChEBI" id="CHEBI:29035"/>
    </cofactor>
</comment>
<dbReference type="InterPro" id="IPR000719">
    <property type="entry name" value="Prot_kinase_dom"/>
</dbReference>
<dbReference type="Gene3D" id="1.10.510.10">
    <property type="entry name" value="Transferase(Phosphotransferase) domain 1"/>
    <property type="match status" value="1"/>
</dbReference>
<dbReference type="Gene3D" id="3.30.310.80">
    <property type="entry name" value="Kinase associated domain 1, KA1"/>
    <property type="match status" value="1"/>
</dbReference>
<dbReference type="PANTHER" id="PTHR43895">
    <property type="entry name" value="CALCIUM/CALMODULIN-DEPENDENT PROTEIN KINASE KINASE-RELATED"/>
    <property type="match status" value="1"/>
</dbReference>
<feature type="domain" description="NAF" evidence="14">
    <location>
        <begin position="306"/>
        <end position="330"/>
    </location>
</feature>
<keyword evidence="7 15" id="KW-0418">Kinase</keyword>
<dbReference type="InterPro" id="IPR008271">
    <property type="entry name" value="Ser/Thr_kinase_AS"/>
</dbReference>
<accession>A0ABQ5DSN5</accession>
<keyword evidence="8 11" id="KW-0067">ATP-binding</keyword>
<evidence type="ECO:0000256" key="8">
    <source>
        <dbReference type="ARBA" id="ARBA00022840"/>
    </source>
</evidence>